<keyword evidence="2" id="KW-1185">Reference proteome</keyword>
<evidence type="ECO:0000313" key="2">
    <source>
        <dbReference type="Proteomes" id="UP001063228"/>
    </source>
</evidence>
<accession>A0ABY6FJY8</accession>
<dbReference type="RefSeq" id="WP_122807722.1">
    <property type="nucleotide sequence ID" value="NZ_CP081201.1"/>
</dbReference>
<reference evidence="1" key="1">
    <citation type="submission" date="2021-08" db="EMBL/GenBank/DDBJ databases">
        <title>Complete genome sequence of Pseudomonas phytophila.</title>
        <authorList>
            <person name="Weir B.S."/>
            <person name="Templeton M.D."/>
            <person name="Arshed S."/>
            <person name="Andersen M.T."/>
            <person name="Jayaraman J."/>
        </authorList>
    </citation>
    <scope>NUCLEOTIDE SEQUENCE</scope>
    <source>
        <strain evidence="1">ICMP 23753</strain>
    </source>
</reference>
<dbReference type="Proteomes" id="UP001063228">
    <property type="component" value="Chromosome"/>
</dbReference>
<dbReference type="EMBL" id="CP081201">
    <property type="protein sequence ID" value="UXZ98212.1"/>
    <property type="molecule type" value="Genomic_DNA"/>
</dbReference>
<sequence>MFKLHEIWKFIDESTMAIYFCFEDLEQNKFCVQNVEFYKSPLDVDRDTNARNQTAQLFVEENPVGRCDWGNSLLEAIKIHDDYFSD</sequence>
<gene>
    <name evidence="1" type="ORF">K3169_10265</name>
</gene>
<name>A0ABY6FJY8_9PSED</name>
<protein>
    <submittedName>
        <fullName evidence="1">Uncharacterized protein</fullName>
    </submittedName>
</protein>
<organism evidence="1 2">
    <name type="scientific">Pseudomonas phytophila</name>
    <dbReference type="NCBI Taxonomy" id="2867264"/>
    <lineage>
        <taxon>Bacteria</taxon>
        <taxon>Pseudomonadati</taxon>
        <taxon>Pseudomonadota</taxon>
        <taxon>Gammaproteobacteria</taxon>
        <taxon>Pseudomonadales</taxon>
        <taxon>Pseudomonadaceae</taxon>
        <taxon>Pseudomonas</taxon>
    </lineage>
</organism>
<evidence type="ECO:0000313" key="1">
    <source>
        <dbReference type="EMBL" id="UXZ98212.1"/>
    </source>
</evidence>
<proteinExistence type="predicted"/>